<protein>
    <recommendedName>
        <fullName evidence="4">DDE Tnp4 domain-containing protein</fullName>
    </recommendedName>
</protein>
<dbReference type="PANTHER" id="PTHR48471">
    <property type="entry name" value="DDE TNP4 DOMAIN-CONTAINING PROTEIN"/>
    <property type="match status" value="1"/>
</dbReference>
<name>A0A5B0P578_PUCGR</name>
<evidence type="ECO:0000256" key="3">
    <source>
        <dbReference type="SAM" id="MobiDB-lite"/>
    </source>
</evidence>
<keyword evidence="2" id="KW-0479">Metal-binding</keyword>
<dbReference type="InterPro" id="IPR027806">
    <property type="entry name" value="HARBI1_dom"/>
</dbReference>
<feature type="region of interest" description="Disordered" evidence="3">
    <location>
        <begin position="396"/>
        <end position="418"/>
    </location>
</feature>
<dbReference type="AlphaFoldDB" id="A0A5B0P578"/>
<reference evidence="5 6" key="1">
    <citation type="submission" date="2019-05" db="EMBL/GenBank/DDBJ databases">
        <title>Emergence of the Ug99 lineage of the wheat stem rust pathogen through somatic hybridization.</title>
        <authorList>
            <person name="Li F."/>
            <person name="Upadhyaya N.M."/>
            <person name="Sperschneider J."/>
            <person name="Matny O."/>
            <person name="Nguyen-Phuc H."/>
            <person name="Mago R."/>
            <person name="Raley C."/>
            <person name="Miller M.E."/>
            <person name="Silverstein K.A.T."/>
            <person name="Henningsen E."/>
            <person name="Hirsch C.D."/>
            <person name="Visser B."/>
            <person name="Pretorius Z.A."/>
            <person name="Steffenson B.J."/>
            <person name="Schwessinger B."/>
            <person name="Dodds P.N."/>
            <person name="Figueroa M."/>
        </authorList>
    </citation>
    <scope>NUCLEOTIDE SEQUENCE [LARGE SCALE GENOMIC DNA]</scope>
    <source>
        <strain evidence="5 6">Ug99</strain>
    </source>
</reference>
<organism evidence="5 6">
    <name type="scientific">Puccinia graminis f. sp. tritici</name>
    <dbReference type="NCBI Taxonomy" id="56615"/>
    <lineage>
        <taxon>Eukaryota</taxon>
        <taxon>Fungi</taxon>
        <taxon>Dikarya</taxon>
        <taxon>Basidiomycota</taxon>
        <taxon>Pucciniomycotina</taxon>
        <taxon>Pucciniomycetes</taxon>
        <taxon>Pucciniales</taxon>
        <taxon>Pucciniaceae</taxon>
        <taxon>Puccinia</taxon>
    </lineage>
</organism>
<comment type="caution">
    <text evidence="5">The sequence shown here is derived from an EMBL/GenBank/DDBJ whole genome shotgun (WGS) entry which is preliminary data.</text>
</comment>
<dbReference type="EMBL" id="VDEP01000371">
    <property type="protein sequence ID" value="KAA1095690.1"/>
    <property type="molecule type" value="Genomic_DNA"/>
</dbReference>
<comment type="cofactor">
    <cofactor evidence="1">
        <name>a divalent metal cation</name>
        <dbReference type="ChEBI" id="CHEBI:60240"/>
    </cofactor>
</comment>
<sequence length="521" mass="57757">MPQLSIEAQQEDEQAMMAIVALAVLGRPGQRQIRTYLTRADLAFNPRLESAWVNMRAAENDRAFITTMGLDVRTFKNLLSHFASVWDEETIPRADVNPNGEPRSAQRSLDADGVLGLVLHWLCSTMASYTLQQIFAITPSVCSRYLGGGLQVLLRVLQTLPNAQITWPSSEERCQSYSDMITRKYPLLKKCFAFIDGLNLPILVSGDDDVQNAYYNGWTCSHYCSSILTFAPDGTLIHAVLNTPGSWHDSHIAEPLYQKLLNNTPLGYRVISDTAFPRKGARLQGRILAPTKRGEKMPSSDSEFAHKKVLNEQLVCARQAAEWGMHSIQGSFARIKLPLPADDHQFRTDFLQMIGISWGDPIRAAWELGIGIAQADPRIPRSCIVARPHYLGPEIARPPPLASGRTRNRSDTARPPPLVVPGRCPPLRRWVLNLATPHPRRFTLQTSGRTRTRTDVLGLERTPPGLHHSSFPGCPPICRCFAGRAAAAAAVVALGVVGSTWYPPPTTFICFSRCARQLVRA</sequence>
<evidence type="ECO:0000256" key="2">
    <source>
        <dbReference type="ARBA" id="ARBA00022723"/>
    </source>
</evidence>
<dbReference type="Pfam" id="PF13359">
    <property type="entry name" value="DDE_Tnp_4"/>
    <property type="match status" value="1"/>
</dbReference>
<evidence type="ECO:0000256" key="1">
    <source>
        <dbReference type="ARBA" id="ARBA00001968"/>
    </source>
</evidence>
<dbReference type="Proteomes" id="UP000325313">
    <property type="component" value="Unassembled WGS sequence"/>
</dbReference>
<gene>
    <name evidence="5" type="ORF">PGTUg99_023216</name>
</gene>
<evidence type="ECO:0000313" key="5">
    <source>
        <dbReference type="EMBL" id="KAA1095690.1"/>
    </source>
</evidence>
<evidence type="ECO:0000259" key="4">
    <source>
        <dbReference type="Pfam" id="PF13359"/>
    </source>
</evidence>
<proteinExistence type="predicted"/>
<evidence type="ECO:0000313" key="6">
    <source>
        <dbReference type="Proteomes" id="UP000325313"/>
    </source>
</evidence>
<dbReference type="PANTHER" id="PTHR48471:SF1">
    <property type="entry name" value="DDE TNP4 DOMAIN-CONTAINING PROTEIN"/>
    <property type="match status" value="1"/>
</dbReference>
<accession>A0A5B0P578</accession>
<dbReference type="GO" id="GO:0046872">
    <property type="term" value="F:metal ion binding"/>
    <property type="evidence" value="ECO:0007669"/>
    <property type="project" value="UniProtKB-KW"/>
</dbReference>
<feature type="domain" description="DDE Tnp4" evidence="4">
    <location>
        <begin position="195"/>
        <end position="350"/>
    </location>
</feature>